<feature type="domain" description="PTC1-like winged helix-turn-helix" evidence="3">
    <location>
        <begin position="105"/>
        <end position="187"/>
    </location>
</feature>
<comment type="caution">
    <text evidence="4">The sequence shown here is derived from an EMBL/GenBank/DDBJ whole genome shotgun (WGS) entry which is preliminary data.</text>
</comment>
<evidence type="ECO:0000259" key="3">
    <source>
        <dbReference type="Pfam" id="PF25874"/>
    </source>
</evidence>
<dbReference type="EMBL" id="BAABME010007559">
    <property type="protein sequence ID" value="GAA0171177.1"/>
    <property type="molecule type" value="Genomic_DNA"/>
</dbReference>
<feature type="region of interest" description="Disordered" evidence="2">
    <location>
        <begin position="399"/>
        <end position="427"/>
    </location>
</feature>
<feature type="region of interest" description="Disordered" evidence="2">
    <location>
        <begin position="1"/>
        <end position="56"/>
    </location>
</feature>
<reference evidence="4 5" key="1">
    <citation type="submission" date="2024-01" db="EMBL/GenBank/DDBJ databases">
        <title>The complete chloroplast genome sequence of Lithospermum erythrorhizon: insights into the phylogenetic relationship among Boraginaceae species and the maternal lineages of purple gromwells.</title>
        <authorList>
            <person name="Okada T."/>
            <person name="Watanabe K."/>
        </authorList>
    </citation>
    <scope>NUCLEOTIDE SEQUENCE [LARGE SCALE GENOMIC DNA]</scope>
</reference>
<dbReference type="PANTHER" id="PTHR46740">
    <property type="entry name" value="PROTEIN DYAD"/>
    <property type="match status" value="1"/>
</dbReference>
<evidence type="ECO:0000313" key="5">
    <source>
        <dbReference type="Proteomes" id="UP001454036"/>
    </source>
</evidence>
<dbReference type="PANTHER" id="PTHR46740:SF2">
    <property type="entry name" value="PROTEIN DYAD"/>
    <property type="match status" value="1"/>
</dbReference>
<protein>
    <recommendedName>
        <fullName evidence="3">PTC1-like winged helix-turn-helix domain-containing protein</fullName>
    </recommendedName>
</protein>
<sequence>MECMKKQDQIAIGDSSASGKHYIPVPMWRPIVDDAEEKEEEDQDSDGNKVIKEEDEIVEESDEVEEIVIKETNEGVKRKRNNIRESVRKTKKVKLGKQIKNPKDRWSAERYKSAEKSLWEVMKANGAVADNPIMRPALRVEARKKIGDTGLLDHLLKHMAGKVTPCGKDRFRRRHNPEGQMVFWLESADLCSIRKQAGVNDPYWIPPPGWELGDSVTQDTIFAKELKSLKEEILTVKRYSKKKQLEHEEEVRKLRRDAKKKQLEHEEEVRKLRSEIKELKSKKRESPAIVVSSNPFENQELNQLANSFACAMLGLSKAPEEKCKEQQIKIISNLVKELQEKLEKLQSKVEERSKSNSSLMVPTNSFYLKEKRQVGEVIQYRRGKKGQRIAAVEISEVKTDNHQGVKAEAPEEEKAKTSFAPADGTDVSTNMISSASSSSTQQDLLEIEDLLPVPTPPSISLTPPRLPYQHQAPHLDMPLAELHRGFTVTDSSVSKHTTYDDTCTTNTSITPTIDMPHRFWGSGNEEENCRS</sequence>
<accession>A0AAV3RA03</accession>
<evidence type="ECO:0000256" key="1">
    <source>
        <dbReference type="SAM" id="Coils"/>
    </source>
</evidence>
<evidence type="ECO:0000313" key="4">
    <source>
        <dbReference type="EMBL" id="GAA0171177.1"/>
    </source>
</evidence>
<feature type="compositionally biased region" description="Acidic residues" evidence="2">
    <location>
        <begin position="33"/>
        <end position="45"/>
    </location>
</feature>
<dbReference type="InterPro" id="IPR059080">
    <property type="entry name" value="WHD_PTC1"/>
</dbReference>
<feature type="compositionally biased region" description="Basic and acidic residues" evidence="2">
    <location>
        <begin position="399"/>
        <end position="416"/>
    </location>
</feature>
<organism evidence="4 5">
    <name type="scientific">Lithospermum erythrorhizon</name>
    <name type="common">Purple gromwell</name>
    <name type="synonym">Lithospermum officinale var. erythrorhizon</name>
    <dbReference type="NCBI Taxonomy" id="34254"/>
    <lineage>
        <taxon>Eukaryota</taxon>
        <taxon>Viridiplantae</taxon>
        <taxon>Streptophyta</taxon>
        <taxon>Embryophyta</taxon>
        <taxon>Tracheophyta</taxon>
        <taxon>Spermatophyta</taxon>
        <taxon>Magnoliopsida</taxon>
        <taxon>eudicotyledons</taxon>
        <taxon>Gunneridae</taxon>
        <taxon>Pentapetalae</taxon>
        <taxon>asterids</taxon>
        <taxon>lamiids</taxon>
        <taxon>Boraginales</taxon>
        <taxon>Boraginaceae</taxon>
        <taxon>Boraginoideae</taxon>
        <taxon>Lithospermeae</taxon>
        <taxon>Lithospermum</taxon>
    </lineage>
</organism>
<feature type="coiled-coil region" evidence="1">
    <location>
        <begin position="244"/>
        <end position="282"/>
    </location>
</feature>
<proteinExistence type="predicted"/>
<dbReference type="Proteomes" id="UP001454036">
    <property type="component" value="Unassembled WGS sequence"/>
</dbReference>
<evidence type="ECO:0000256" key="2">
    <source>
        <dbReference type="SAM" id="MobiDB-lite"/>
    </source>
</evidence>
<name>A0AAV3RA03_LITER</name>
<dbReference type="GO" id="GO:0007131">
    <property type="term" value="P:reciprocal meiotic recombination"/>
    <property type="evidence" value="ECO:0007669"/>
    <property type="project" value="InterPro"/>
</dbReference>
<keyword evidence="1" id="KW-0175">Coiled coil</keyword>
<dbReference type="InterPro" id="IPR044221">
    <property type="entry name" value="DYAD/AMEIOTIC1"/>
</dbReference>
<dbReference type="Pfam" id="PF25874">
    <property type="entry name" value="WHD_plant_repro"/>
    <property type="match status" value="1"/>
</dbReference>
<dbReference type="AlphaFoldDB" id="A0AAV3RA03"/>
<keyword evidence="5" id="KW-1185">Reference proteome</keyword>
<gene>
    <name evidence="4" type="ORF">LIER_25273</name>
</gene>
<feature type="coiled-coil region" evidence="1">
    <location>
        <begin position="321"/>
        <end position="355"/>
    </location>
</feature>
<dbReference type="GO" id="GO:0051177">
    <property type="term" value="P:meiotic sister chromatid cohesion"/>
    <property type="evidence" value="ECO:0007669"/>
    <property type="project" value="InterPro"/>
</dbReference>